<evidence type="ECO:0000256" key="7">
    <source>
        <dbReference type="ARBA" id="ARBA00023125"/>
    </source>
</evidence>
<dbReference type="Gene3D" id="2.70.20.10">
    <property type="entry name" value="Topoisomerase I, domain 3"/>
    <property type="match status" value="1"/>
</dbReference>
<evidence type="ECO:0000259" key="10">
    <source>
        <dbReference type="PROSITE" id="PS50880"/>
    </source>
</evidence>
<dbReference type="InterPro" id="IPR003602">
    <property type="entry name" value="Topo_IA_DNA-bd_dom"/>
</dbReference>
<dbReference type="InterPro" id="IPR013826">
    <property type="entry name" value="Topo_IA_cen_sub3"/>
</dbReference>
<evidence type="ECO:0000256" key="8">
    <source>
        <dbReference type="ARBA" id="ARBA00023235"/>
    </source>
</evidence>
<keyword evidence="8" id="KW-0413">Isomerase</keyword>
<dbReference type="InterPro" id="IPR006171">
    <property type="entry name" value="TOPRIM_dom"/>
</dbReference>
<dbReference type="InterPro" id="IPR025589">
    <property type="entry name" value="Toprim_C_rpt"/>
</dbReference>
<accession>A0A6J6FVN8</accession>
<keyword evidence="7" id="KW-0238">DNA-binding</keyword>
<keyword evidence="5" id="KW-0460">Magnesium</keyword>
<dbReference type="NCBIfam" id="TIGR01051">
    <property type="entry name" value="topA_bact"/>
    <property type="match status" value="1"/>
</dbReference>
<dbReference type="Gene3D" id="3.40.50.140">
    <property type="match status" value="1"/>
</dbReference>
<evidence type="ECO:0000256" key="1">
    <source>
        <dbReference type="ARBA" id="ARBA00000213"/>
    </source>
</evidence>
<dbReference type="GO" id="GO:0046872">
    <property type="term" value="F:metal ion binding"/>
    <property type="evidence" value="ECO:0007669"/>
    <property type="project" value="UniProtKB-KW"/>
</dbReference>
<dbReference type="PANTHER" id="PTHR42785">
    <property type="entry name" value="DNA TOPOISOMERASE, TYPE IA, CORE"/>
    <property type="match status" value="1"/>
</dbReference>
<dbReference type="InterPro" id="IPR023405">
    <property type="entry name" value="Topo_IA_core_domain"/>
</dbReference>
<evidence type="ECO:0000256" key="9">
    <source>
        <dbReference type="SAM" id="MobiDB-lite"/>
    </source>
</evidence>
<dbReference type="SUPFAM" id="SSF56712">
    <property type="entry name" value="Prokaryotic type I DNA topoisomerase"/>
    <property type="match status" value="1"/>
</dbReference>
<dbReference type="Pfam" id="PF13368">
    <property type="entry name" value="Toprim_C_rpt"/>
    <property type="match status" value="4"/>
</dbReference>
<dbReference type="AlphaFoldDB" id="A0A6J6FVN8"/>
<dbReference type="CDD" id="cd03363">
    <property type="entry name" value="TOPRIM_TopoIA_TopoI"/>
    <property type="match status" value="1"/>
</dbReference>
<dbReference type="InterPro" id="IPR005733">
    <property type="entry name" value="TopoI_bac-type"/>
</dbReference>
<dbReference type="CDD" id="cd00186">
    <property type="entry name" value="TOP1Ac"/>
    <property type="match status" value="1"/>
</dbReference>
<comment type="catalytic activity">
    <reaction evidence="1">
        <text>ATP-independent breakage of single-stranded DNA, followed by passage and rejoining.</text>
        <dbReference type="EC" id="5.6.2.1"/>
    </reaction>
</comment>
<reference evidence="12" key="1">
    <citation type="submission" date="2020-05" db="EMBL/GenBank/DDBJ databases">
        <authorList>
            <person name="Chiriac C."/>
            <person name="Salcher M."/>
            <person name="Ghai R."/>
            <person name="Kavagutti S V."/>
        </authorList>
    </citation>
    <scope>NUCLEOTIDE SEQUENCE</scope>
</reference>
<dbReference type="InterPro" id="IPR023406">
    <property type="entry name" value="Topo_IA_AS"/>
</dbReference>
<feature type="domain" description="Topo IA-type catalytic" evidence="11">
    <location>
        <begin position="128"/>
        <end position="572"/>
    </location>
</feature>
<dbReference type="InterPro" id="IPR003601">
    <property type="entry name" value="Topo_IA_2"/>
</dbReference>
<dbReference type="InterPro" id="IPR034149">
    <property type="entry name" value="TOPRIM_TopoI"/>
</dbReference>
<protein>
    <recommendedName>
        <fullName evidence="3">DNA topoisomerase</fullName>
        <ecNumber evidence="3">5.6.2.1</ecNumber>
    </recommendedName>
</protein>
<dbReference type="SMART" id="SM00437">
    <property type="entry name" value="TOP1Ac"/>
    <property type="match status" value="1"/>
</dbReference>
<evidence type="ECO:0000313" key="12">
    <source>
        <dbReference type="EMBL" id="CAB4591739.1"/>
    </source>
</evidence>
<dbReference type="EC" id="5.6.2.1" evidence="3"/>
<dbReference type="InterPro" id="IPR000380">
    <property type="entry name" value="Topo_IA"/>
</dbReference>
<dbReference type="Pfam" id="PF01131">
    <property type="entry name" value="Topoisom_bac"/>
    <property type="match status" value="1"/>
</dbReference>
<dbReference type="InterPro" id="IPR013497">
    <property type="entry name" value="Topo_IA_cen"/>
</dbReference>
<evidence type="ECO:0000256" key="3">
    <source>
        <dbReference type="ARBA" id="ARBA00012891"/>
    </source>
</evidence>
<feature type="compositionally biased region" description="Basic residues" evidence="9">
    <location>
        <begin position="872"/>
        <end position="889"/>
    </location>
</feature>
<sequence length="902" mass="98932">MPNALVIVESPAKAKTISKFLGDGFDVRASVGHIADLPSKGLSVDVENSFKPNYELTERGEKIIKELKALLKSADELYLATDEDREGEAIAAHLMEYLKPKVPVKRMVFHEITKTAISEALEHTRDIDYKLVDAAEARRILDRLYGYEVSPILWRKVNRGLSAGRVQSPSIRLVVEREEERMAHIAADYWDLEATSATTPIFTASLQSVDGSRIAMGKDFDSLGIVKEGVVVVTESRATDLVSGLAAKDLTVRSVEDRPYRKSPRAPFMTSTLQQEGGNKLRITASEVMRLAQGLYEGGFITYMRTDNVILADDALTAVRSEITGAFGQEFLSSEPRIYKSKVKNAQEAHEAIRPTLPLRSPEVIAADVNARELSLYKIIWQRTLASQMADATGVTVTIKLGATASCVPPADCEFSTSGTTINFAGYRQAYQEVEDESESEEKEALLPAMKVGDNIQVDKYSADGHMTSPPARYTEPTLVKKLEELGIGRPSTYAAILGTILNRGYVWKKGQAIVPSWTAFAVVRLMKNHFTELVDYKFTATVEEELDEISQGLRVKEVWLGEFYYGNGKELPGLKPLVEHNIANIDAAALNAFPVGMHPTTGEEIVLRPGKFGPYVRCGDNTASVPETMTPDELNVEIAVALLAAPKYIDPIGELDGLEVFLKTGRYGPYVQWGTIETPPPDFEKPKMVSLFKTMALENVTMVEALQLLSLPRTVGADPVDGEIITAQNGRYGPYITKGKDSRTLESEDQIFTITIEAALAKLAEPRVFGRRGPAKPPLKEFGVDPVSNRPVVAKDGKFGTYVTDGETNASLTRGDRIEFVTAERAFELLAIRRDYTATNGPSKKRTKKAAKPKKSVAKKATKSPAEKTAKKTVKKTAAKKTVKKAKTGAKVTVAANESAE</sequence>
<dbReference type="PROSITE" id="PS52039">
    <property type="entry name" value="TOPO_IA_2"/>
    <property type="match status" value="1"/>
</dbReference>
<dbReference type="SMART" id="SM00493">
    <property type="entry name" value="TOPRIM"/>
    <property type="match status" value="1"/>
</dbReference>
<dbReference type="PRINTS" id="PR00417">
    <property type="entry name" value="PRTPISMRASEI"/>
</dbReference>
<comment type="similarity">
    <text evidence="2">Belongs to the type IA topoisomerase family.</text>
</comment>
<dbReference type="PROSITE" id="PS00396">
    <property type="entry name" value="TOPO_IA_1"/>
    <property type="match status" value="1"/>
</dbReference>
<dbReference type="GO" id="GO:0003917">
    <property type="term" value="F:DNA topoisomerase type I (single strand cut, ATP-independent) activity"/>
    <property type="evidence" value="ECO:0007669"/>
    <property type="project" value="UniProtKB-EC"/>
</dbReference>
<feature type="region of interest" description="Disordered" evidence="9">
    <location>
        <begin position="839"/>
        <end position="902"/>
    </location>
</feature>
<dbReference type="Gene3D" id="1.10.460.10">
    <property type="entry name" value="Topoisomerase I, domain 2"/>
    <property type="match status" value="1"/>
</dbReference>
<dbReference type="PROSITE" id="PS50880">
    <property type="entry name" value="TOPRIM"/>
    <property type="match status" value="1"/>
</dbReference>
<keyword evidence="4" id="KW-0479">Metal-binding</keyword>
<evidence type="ECO:0000256" key="6">
    <source>
        <dbReference type="ARBA" id="ARBA00023029"/>
    </source>
</evidence>
<dbReference type="Gene3D" id="1.10.290.10">
    <property type="entry name" value="Topoisomerase I, domain 4"/>
    <property type="match status" value="1"/>
</dbReference>
<dbReference type="SMART" id="SM00436">
    <property type="entry name" value="TOP1Bc"/>
    <property type="match status" value="1"/>
</dbReference>
<dbReference type="GO" id="GO:0003677">
    <property type="term" value="F:DNA binding"/>
    <property type="evidence" value="ECO:0007669"/>
    <property type="project" value="UniProtKB-KW"/>
</dbReference>
<feature type="compositionally biased region" description="Basic residues" evidence="9">
    <location>
        <begin position="844"/>
        <end position="863"/>
    </location>
</feature>
<name>A0A6J6FVN8_9ZZZZ</name>
<evidence type="ECO:0000259" key="11">
    <source>
        <dbReference type="PROSITE" id="PS52039"/>
    </source>
</evidence>
<proteinExistence type="inferred from homology"/>
<evidence type="ECO:0000256" key="2">
    <source>
        <dbReference type="ARBA" id="ARBA00009446"/>
    </source>
</evidence>
<dbReference type="PANTHER" id="PTHR42785:SF1">
    <property type="entry name" value="DNA TOPOISOMERASE"/>
    <property type="match status" value="1"/>
</dbReference>
<feature type="domain" description="Toprim" evidence="10">
    <location>
        <begin position="3"/>
        <end position="113"/>
    </location>
</feature>
<evidence type="ECO:0000256" key="4">
    <source>
        <dbReference type="ARBA" id="ARBA00022723"/>
    </source>
</evidence>
<dbReference type="GO" id="GO:0006265">
    <property type="term" value="P:DNA topological change"/>
    <property type="evidence" value="ECO:0007669"/>
    <property type="project" value="InterPro"/>
</dbReference>
<keyword evidence="6" id="KW-0799">Topoisomerase</keyword>
<dbReference type="InterPro" id="IPR013824">
    <property type="entry name" value="Topo_IA_cen_sub1"/>
</dbReference>
<dbReference type="HAMAP" id="MF_00952">
    <property type="entry name" value="Topoisom_1_prok"/>
    <property type="match status" value="1"/>
</dbReference>
<organism evidence="12">
    <name type="scientific">freshwater metagenome</name>
    <dbReference type="NCBI Taxonomy" id="449393"/>
    <lineage>
        <taxon>unclassified sequences</taxon>
        <taxon>metagenomes</taxon>
        <taxon>ecological metagenomes</taxon>
    </lineage>
</organism>
<dbReference type="InterPro" id="IPR013825">
    <property type="entry name" value="Topo_IA_cen_sub2"/>
</dbReference>
<gene>
    <name evidence="12" type="ORF">UFOPK1826_00100</name>
</gene>
<dbReference type="InterPro" id="IPR028612">
    <property type="entry name" value="Topoisom_1_IA"/>
</dbReference>
<evidence type="ECO:0000256" key="5">
    <source>
        <dbReference type="ARBA" id="ARBA00022842"/>
    </source>
</evidence>
<dbReference type="Pfam" id="PF01751">
    <property type="entry name" value="Toprim"/>
    <property type="match status" value="1"/>
</dbReference>
<dbReference type="EMBL" id="CAEZUN010000007">
    <property type="protein sequence ID" value="CAB4591739.1"/>
    <property type="molecule type" value="Genomic_DNA"/>
</dbReference>
<feature type="compositionally biased region" description="Low complexity" evidence="9">
    <location>
        <begin position="890"/>
        <end position="902"/>
    </location>
</feature>